<dbReference type="GeneID" id="97372811"/>
<dbReference type="RefSeq" id="WP_052853994.1">
    <property type="nucleotide sequence ID" value="NZ_NDXL01000001.1"/>
</dbReference>
<gene>
    <name evidence="2" type="ORF">EYS09_01315</name>
</gene>
<feature type="compositionally biased region" description="Low complexity" evidence="1">
    <location>
        <begin position="1"/>
        <end position="21"/>
    </location>
</feature>
<dbReference type="Proteomes" id="UP000292452">
    <property type="component" value="Unassembled WGS sequence"/>
</dbReference>
<accession>A0A4Q9I1B7</accession>
<proteinExistence type="predicted"/>
<feature type="compositionally biased region" description="Gly residues" evidence="1">
    <location>
        <begin position="113"/>
        <end position="134"/>
    </location>
</feature>
<evidence type="ECO:0000256" key="1">
    <source>
        <dbReference type="SAM" id="MobiDB-lite"/>
    </source>
</evidence>
<reference evidence="2 3" key="1">
    <citation type="submission" date="2019-02" db="EMBL/GenBank/DDBJ databases">
        <title>Draft Genome Sequence of Streptomyces sp. AM-2504, identified by 16S rRNA comparative analysis as a Streptomyces Kasugaensis strain.</title>
        <authorList>
            <person name="Napolioni V."/>
            <person name="Giuliodori A.M."/>
            <person name="Spurio R."/>
            <person name="Fabbretti A."/>
        </authorList>
    </citation>
    <scope>NUCLEOTIDE SEQUENCE [LARGE SCALE GENOMIC DNA]</scope>
    <source>
        <strain evidence="2 3">AM-2504</strain>
    </source>
</reference>
<evidence type="ECO:0000313" key="2">
    <source>
        <dbReference type="EMBL" id="TBO61402.1"/>
    </source>
</evidence>
<dbReference type="AlphaFoldDB" id="A0A4Q9I1B7"/>
<sequence>MSWKNTATTDTAATGTTTARSSLRRGRRIAAASLIAVAALSLTACQNDRDGVKASPDASSPGTPGQAPSDGAPATPAKNGSDGGGKSPESGQSHGSGAGATGGGSGARHSGASGSGAGAGSSNGGGSTNGGGSASRGKGVVGTWEGVLNYLAPGKLTVTPSSGPEQAFFIGPQTKTLGAAGICASNGNVTVDSHGYGTSPCTEAQLEKASKMDAIRVRVTVRDGLATEIAERYHP</sequence>
<dbReference type="OrthoDB" id="3432078at2"/>
<feature type="region of interest" description="Disordered" evidence="1">
    <location>
        <begin position="1"/>
        <end position="25"/>
    </location>
</feature>
<organism evidence="2 3">
    <name type="scientific">Streptomyces kasugaensis</name>
    <dbReference type="NCBI Taxonomy" id="1946"/>
    <lineage>
        <taxon>Bacteria</taxon>
        <taxon>Bacillati</taxon>
        <taxon>Actinomycetota</taxon>
        <taxon>Actinomycetes</taxon>
        <taxon>Kitasatosporales</taxon>
        <taxon>Streptomycetaceae</taxon>
        <taxon>Streptomyces</taxon>
    </lineage>
</organism>
<dbReference type="EMBL" id="SIXH01000006">
    <property type="protein sequence ID" value="TBO61402.1"/>
    <property type="molecule type" value="Genomic_DNA"/>
</dbReference>
<protein>
    <submittedName>
        <fullName evidence="2">Uncharacterized protein</fullName>
    </submittedName>
</protein>
<feature type="region of interest" description="Disordered" evidence="1">
    <location>
        <begin position="49"/>
        <end position="137"/>
    </location>
</feature>
<feature type="compositionally biased region" description="Gly residues" evidence="1">
    <location>
        <begin position="94"/>
        <end position="106"/>
    </location>
</feature>
<name>A0A4Q9I1B7_STRKA</name>
<keyword evidence="3" id="KW-1185">Reference proteome</keyword>
<comment type="caution">
    <text evidence="2">The sequence shown here is derived from an EMBL/GenBank/DDBJ whole genome shotgun (WGS) entry which is preliminary data.</text>
</comment>
<evidence type="ECO:0000313" key="3">
    <source>
        <dbReference type="Proteomes" id="UP000292452"/>
    </source>
</evidence>